<keyword evidence="1" id="KW-0472">Membrane</keyword>
<dbReference type="AlphaFoldDB" id="A0A934U3W8"/>
<name>A0A934U3W8_9NOCA</name>
<evidence type="ECO:0000313" key="2">
    <source>
        <dbReference type="EMBL" id="MBJ8339243.1"/>
    </source>
</evidence>
<keyword evidence="1" id="KW-1133">Transmembrane helix</keyword>
<protein>
    <submittedName>
        <fullName evidence="2">SdpI family protein</fullName>
    </submittedName>
</protein>
<proteinExistence type="predicted"/>
<dbReference type="Proteomes" id="UP000655868">
    <property type="component" value="Unassembled WGS sequence"/>
</dbReference>
<reference evidence="2" key="1">
    <citation type="submission" date="2020-12" db="EMBL/GenBank/DDBJ databases">
        <title>Antrihabitans popcorni sp. nov. and Antrihabitans auranticaus sp. nov., isolated from a larva cave.</title>
        <authorList>
            <person name="Lee S.D."/>
            <person name="Kim I.S."/>
        </authorList>
    </citation>
    <scope>NUCLEOTIDE SEQUENCE</scope>
    <source>
        <strain evidence="2">YC3-6</strain>
    </source>
</reference>
<evidence type="ECO:0000256" key="1">
    <source>
        <dbReference type="SAM" id="Phobius"/>
    </source>
</evidence>
<dbReference type="InterPro" id="IPR025962">
    <property type="entry name" value="SdpI/YhfL"/>
</dbReference>
<keyword evidence="1" id="KW-0812">Transmembrane</keyword>
<dbReference type="Pfam" id="PF13630">
    <property type="entry name" value="SdpI"/>
    <property type="match status" value="1"/>
</dbReference>
<accession>A0A934U3W8</accession>
<comment type="caution">
    <text evidence="2">The sequence shown here is derived from an EMBL/GenBank/DDBJ whole genome shotgun (WGS) entry which is preliminary data.</text>
</comment>
<feature type="transmembrane region" description="Helical" evidence="1">
    <location>
        <begin position="62"/>
        <end position="95"/>
    </location>
</feature>
<evidence type="ECO:0000313" key="3">
    <source>
        <dbReference type="Proteomes" id="UP000655868"/>
    </source>
</evidence>
<dbReference type="RefSeq" id="WP_199703961.1">
    <property type="nucleotide sequence ID" value="NZ_JAEMNV010000003.1"/>
</dbReference>
<sequence length="130" mass="12621">MVIVASVFFVLAVVVAGVGLAGLTGQLPRNRWAGIRTAETLRDDAAFELANKVAAPTMLASAGVLAIGGVAAFAFSGVIAIVAVVVAAFAALVIAGIGGSIATRAVAATAAVDGCGDACGSCSLKDACEK</sequence>
<gene>
    <name evidence="2" type="ORF">JGU71_10115</name>
</gene>
<keyword evidence="3" id="KW-1185">Reference proteome</keyword>
<dbReference type="EMBL" id="JAEMNV010000003">
    <property type="protein sequence ID" value="MBJ8339243.1"/>
    <property type="molecule type" value="Genomic_DNA"/>
</dbReference>
<organism evidence="2 3">
    <name type="scientific">Antrihabitans stalagmiti</name>
    <dbReference type="NCBI Taxonomy" id="2799499"/>
    <lineage>
        <taxon>Bacteria</taxon>
        <taxon>Bacillati</taxon>
        <taxon>Actinomycetota</taxon>
        <taxon>Actinomycetes</taxon>
        <taxon>Mycobacteriales</taxon>
        <taxon>Nocardiaceae</taxon>
        <taxon>Antrihabitans</taxon>
    </lineage>
</organism>